<sequence>MRSHPEILRILLIVLVFGLLLMNYNTLLPVYTRSQLNLGEAGYGMLLASMGAGSLAAAVLIALKNQWFQRVYLIPLFPGIIAVLYAVLPIISQYRLLLPIFVIYGFCTTGFITASNTLVLQIGEPKARARIASTYNMMLNGFAPLGNLISGISLHVFGIAASFYWISSLVIGFLAGWVRLSRTKGGDAKALALRSSLKK</sequence>
<evidence type="ECO:0000256" key="6">
    <source>
        <dbReference type="ARBA" id="ARBA00023136"/>
    </source>
</evidence>
<keyword evidence="6 7" id="KW-0472">Membrane</keyword>
<reference evidence="8 9" key="1">
    <citation type="submission" date="2018-09" db="EMBL/GenBank/DDBJ databases">
        <title>Cohnella cavernae sp. nov., isolated from a karst cave.</title>
        <authorList>
            <person name="Zhu H."/>
        </authorList>
    </citation>
    <scope>NUCLEOTIDE SEQUENCE [LARGE SCALE GENOMIC DNA]</scope>
    <source>
        <strain evidence="8 9">K2E09-144</strain>
    </source>
</reference>
<evidence type="ECO:0008006" key="10">
    <source>
        <dbReference type="Google" id="ProtNLM"/>
    </source>
</evidence>
<feature type="transmembrane region" description="Helical" evidence="7">
    <location>
        <begin position="70"/>
        <end position="91"/>
    </location>
</feature>
<dbReference type="AlphaFoldDB" id="A0A398CMR7"/>
<proteinExistence type="predicted"/>
<protein>
    <recommendedName>
        <fullName evidence="10">MFS transporter</fullName>
    </recommendedName>
</protein>
<evidence type="ECO:0000256" key="3">
    <source>
        <dbReference type="ARBA" id="ARBA00022475"/>
    </source>
</evidence>
<keyword evidence="5 7" id="KW-1133">Transmembrane helix</keyword>
<evidence type="ECO:0000256" key="5">
    <source>
        <dbReference type="ARBA" id="ARBA00022989"/>
    </source>
</evidence>
<feature type="transmembrane region" description="Helical" evidence="7">
    <location>
        <begin position="139"/>
        <end position="157"/>
    </location>
</feature>
<evidence type="ECO:0000256" key="7">
    <source>
        <dbReference type="SAM" id="Phobius"/>
    </source>
</evidence>
<dbReference type="InterPro" id="IPR010290">
    <property type="entry name" value="TM_effector"/>
</dbReference>
<evidence type="ECO:0000256" key="2">
    <source>
        <dbReference type="ARBA" id="ARBA00022448"/>
    </source>
</evidence>
<dbReference type="GO" id="GO:0005886">
    <property type="term" value="C:plasma membrane"/>
    <property type="evidence" value="ECO:0007669"/>
    <property type="project" value="UniProtKB-SubCell"/>
</dbReference>
<dbReference type="SUPFAM" id="SSF103473">
    <property type="entry name" value="MFS general substrate transporter"/>
    <property type="match status" value="1"/>
</dbReference>
<dbReference type="InterPro" id="IPR036259">
    <property type="entry name" value="MFS_trans_sf"/>
</dbReference>
<dbReference type="EMBL" id="QXJM01000063">
    <property type="protein sequence ID" value="RIE00214.1"/>
    <property type="molecule type" value="Genomic_DNA"/>
</dbReference>
<dbReference type="PANTHER" id="PTHR23513:SF6">
    <property type="entry name" value="MAJOR FACILITATOR SUPERFAMILY ASSOCIATED DOMAIN-CONTAINING PROTEIN"/>
    <property type="match status" value="1"/>
</dbReference>
<dbReference type="PANTHER" id="PTHR23513">
    <property type="entry name" value="INTEGRAL MEMBRANE EFFLUX PROTEIN-RELATED"/>
    <property type="match status" value="1"/>
</dbReference>
<keyword evidence="3" id="KW-1003">Cell membrane</keyword>
<dbReference type="Gene3D" id="1.20.1250.20">
    <property type="entry name" value="MFS general substrate transporter like domains"/>
    <property type="match status" value="1"/>
</dbReference>
<evidence type="ECO:0000313" key="9">
    <source>
        <dbReference type="Proteomes" id="UP000266340"/>
    </source>
</evidence>
<feature type="transmembrane region" description="Helical" evidence="7">
    <location>
        <begin position="97"/>
        <end position="119"/>
    </location>
</feature>
<accession>A0A398CMR7</accession>
<feature type="transmembrane region" description="Helical" evidence="7">
    <location>
        <begin position="163"/>
        <end position="180"/>
    </location>
</feature>
<feature type="transmembrane region" description="Helical" evidence="7">
    <location>
        <begin position="44"/>
        <end position="63"/>
    </location>
</feature>
<evidence type="ECO:0000256" key="1">
    <source>
        <dbReference type="ARBA" id="ARBA00004651"/>
    </source>
</evidence>
<dbReference type="RefSeq" id="WP_119152668.1">
    <property type="nucleotide sequence ID" value="NZ_QXJM01000063.1"/>
</dbReference>
<gene>
    <name evidence="8" type="ORF">D3H35_29715</name>
</gene>
<evidence type="ECO:0000256" key="4">
    <source>
        <dbReference type="ARBA" id="ARBA00022692"/>
    </source>
</evidence>
<keyword evidence="9" id="KW-1185">Reference proteome</keyword>
<name>A0A398CMR7_9BACL</name>
<keyword evidence="2" id="KW-0813">Transport</keyword>
<keyword evidence="4 7" id="KW-0812">Transmembrane</keyword>
<feature type="transmembrane region" description="Helical" evidence="7">
    <location>
        <begin position="7"/>
        <end position="24"/>
    </location>
</feature>
<comment type="subcellular location">
    <subcellularLocation>
        <location evidence="1">Cell membrane</location>
        <topology evidence="1">Multi-pass membrane protein</topology>
    </subcellularLocation>
</comment>
<evidence type="ECO:0000313" key="8">
    <source>
        <dbReference type="EMBL" id="RIE00214.1"/>
    </source>
</evidence>
<comment type="caution">
    <text evidence="8">The sequence shown here is derived from an EMBL/GenBank/DDBJ whole genome shotgun (WGS) entry which is preliminary data.</text>
</comment>
<dbReference type="Proteomes" id="UP000266340">
    <property type="component" value="Unassembled WGS sequence"/>
</dbReference>
<dbReference type="Pfam" id="PF05977">
    <property type="entry name" value="MFS_3"/>
    <property type="match status" value="1"/>
</dbReference>
<organism evidence="8 9">
    <name type="scientific">Cohnella faecalis</name>
    <dbReference type="NCBI Taxonomy" id="2315694"/>
    <lineage>
        <taxon>Bacteria</taxon>
        <taxon>Bacillati</taxon>
        <taxon>Bacillota</taxon>
        <taxon>Bacilli</taxon>
        <taxon>Bacillales</taxon>
        <taxon>Paenibacillaceae</taxon>
        <taxon>Cohnella</taxon>
    </lineage>
</organism>